<organism evidence="1">
    <name type="scientific">marine sediment metagenome</name>
    <dbReference type="NCBI Taxonomy" id="412755"/>
    <lineage>
        <taxon>unclassified sequences</taxon>
        <taxon>metagenomes</taxon>
        <taxon>ecological metagenomes</taxon>
    </lineage>
</organism>
<name>X1Q544_9ZZZZ</name>
<dbReference type="AlphaFoldDB" id="X1Q544"/>
<reference evidence="1" key="1">
    <citation type="journal article" date="2014" name="Front. Microbiol.">
        <title>High frequency of phylogenetically diverse reductive dehalogenase-homologous genes in deep subseafloor sedimentary metagenomes.</title>
        <authorList>
            <person name="Kawai M."/>
            <person name="Futagami T."/>
            <person name="Toyoda A."/>
            <person name="Takaki Y."/>
            <person name="Nishi S."/>
            <person name="Hori S."/>
            <person name="Arai W."/>
            <person name="Tsubouchi T."/>
            <person name="Morono Y."/>
            <person name="Uchiyama I."/>
            <person name="Ito T."/>
            <person name="Fujiyama A."/>
            <person name="Inagaki F."/>
            <person name="Takami H."/>
        </authorList>
    </citation>
    <scope>NUCLEOTIDE SEQUENCE</scope>
    <source>
        <strain evidence="1">Expedition CK06-06</strain>
    </source>
</reference>
<dbReference type="EMBL" id="BARV01023579">
    <property type="protein sequence ID" value="GAI38374.1"/>
    <property type="molecule type" value="Genomic_DNA"/>
</dbReference>
<sequence>RESIKHIMNKDSHHYCGDGLTQGWAIEAALVLGAKKVTLVGCDGGGTKYKEYAERLRFFFEDPRRPKAPWNFLPSKDGFSQEQLVLLERKYKVYRRGQMILAKILKFYGIELMRYFYKTGYEIILK</sequence>
<feature type="non-terminal residue" evidence="1">
    <location>
        <position position="1"/>
    </location>
</feature>
<evidence type="ECO:0000313" key="1">
    <source>
        <dbReference type="EMBL" id="GAI38374.1"/>
    </source>
</evidence>
<protein>
    <submittedName>
        <fullName evidence="1">Uncharacterized protein</fullName>
    </submittedName>
</protein>
<gene>
    <name evidence="1" type="ORF">S06H3_38662</name>
</gene>
<accession>X1Q544</accession>
<comment type="caution">
    <text evidence="1">The sequence shown here is derived from an EMBL/GenBank/DDBJ whole genome shotgun (WGS) entry which is preliminary data.</text>
</comment>
<proteinExistence type="predicted"/>